<dbReference type="GO" id="GO:0003677">
    <property type="term" value="F:DNA binding"/>
    <property type="evidence" value="ECO:0007669"/>
    <property type="project" value="UniProtKB-KW"/>
</dbReference>
<dbReference type="PANTHER" id="PTHR43214">
    <property type="entry name" value="TWO-COMPONENT RESPONSE REGULATOR"/>
    <property type="match status" value="1"/>
</dbReference>
<dbReference type="Pfam" id="PF00196">
    <property type="entry name" value="GerE"/>
    <property type="match status" value="1"/>
</dbReference>
<name>A0ABQ4DW08_9ACTN</name>
<dbReference type="InterPro" id="IPR039420">
    <property type="entry name" value="WalR-like"/>
</dbReference>
<dbReference type="RefSeq" id="WP_203864899.1">
    <property type="nucleotide sequence ID" value="NZ_BONW01000004.1"/>
</dbReference>
<dbReference type="SUPFAM" id="SSF52172">
    <property type="entry name" value="CheY-like"/>
    <property type="match status" value="1"/>
</dbReference>
<evidence type="ECO:0000256" key="2">
    <source>
        <dbReference type="PROSITE-ProRule" id="PRU00169"/>
    </source>
</evidence>
<dbReference type="InterPro" id="IPR001789">
    <property type="entry name" value="Sig_transdc_resp-reg_receiver"/>
</dbReference>
<feature type="modified residue" description="4-aspartylphosphate" evidence="2">
    <location>
        <position position="56"/>
    </location>
</feature>
<dbReference type="Gene3D" id="3.40.50.2300">
    <property type="match status" value="1"/>
</dbReference>
<evidence type="ECO:0000313" key="6">
    <source>
        <dbReference type="EMBL" id="GIG86251.1"/>
    </source>
</evidence>
<protein>
    <submittedName>
        <fullName evidence="6">DNA-binding response regulator</fullName>
    </submittedName>
</protein>
<comment type="caution">
    <text evidence="6">The sequence shown here is derived from an EMBL/GenBank/DDBJ whole genome shotgun (WGS) entry which is preliminary data.</text>
</comment>
<dbReference type="InterPro" id="IPR000792">
    <property type="entry name" value="Tscrpt_reg_LuxR_C"/>
</dbReference>
<dbReference type="CDD" id="cd06170">
    <property type="entry name" value="LuxR_C_like"/>
    <property type="match status" value="1"/>
</dbReference>
<evidence type="ECO:0000256" key="3">
    <source>
        <dbReference type="SAM" id="MobiDB-lite"/>
    </source>
</evidence>
<dbReference type="InterPro" id="IPR011006">
    <property type="entry name" value="CheY-like_superfamily"/>
</dbReference>
<gene>
    <name evidence="6" type="ORF">Pen02_11870</name>
</gene>
<organism evidence="6 7">
    <name type="scientific">Plantactinospora endophytica</name>
    <dbReference type="NCBI Taxonomy" id="673535"/>
    <lineage>
        <taxon>Bacteria</taxon>
        <taxon>Bacillati</taxon>
        <taxon>Actinomycetota</taxon>
        <taxon>Actinomycetes</taxon>
        <taxon>Micromonosporales</taxon>
        <taxon>Micromonosporaceae</taxon>
        <taxon>Plantactinospora</taxon>
    </lineage>
</organism>
<proteinExistence type="predicted"/>
<feature type="domain" description="Response regulatory" evidence="5">
    <location>
        <begin position="6"/>
        <end position="120"/>
    </location>
</feature>
<keyword evidence="1 6" id="KW-0238">DNA-binding</keyword>
<sequence>METVITIGAIDDEKMLLQSFANWFGSTPDIRLTATAASVDEYLAAGPDAPAIVLLDLDLGNFTDPAHNVAQLTATGRQVIVISVVKDRRWVVSATEAGAVAYVPKERDLNDLAGAIRAVHRGETPTSPEHAFLLSDDDRRGPALTPRERQILLGVAEGMTHTAIARRLGIEKSTVKTHLERVRQKYRDHGRPITSPGDYLKRVGEDPIRGGLS</sequence>
<feature type="domain" description="HTH luxR-type" evidence="4">
    <location>
        <begin position="137"/>
        <end position="204"/>
    </location>
</feature>
<feature type="compositionally biased region" description="Basic and acidic residues" evidence="3">
    <location>
        <begin position="199"/>
        <end position="213"/>
    </location>
</feature>
<evidence type="ECO:0000256" key="1">
    <source>
        <dbReference type="ARBA" id="ARBA00023125"/>
    </source>
</evidence>
<accession>A0ABQ4DW08</accession>
<dbReference type="PRINTS" id="PR00038">
    <property type="entry name" value="HTHLUXR"/>
</dbReference>
<feature type="region of interest" description="Disordered" evidence="3">
    <location>
        <begin position="189"/>
        <end position="213"/>
    </location>
</feature>
<dbReference type="PROSITE" id="PS50110">
    <property type="entry name" value="RESPONSE_REGULATORY"/>
    <property type="match status" value="1"/>
</dbReference>
<keyword evidence="7" id="KW-1185">Reference proteome</keyword>
<reference evidence="6 7" key="1">
    <citation type="submission" date="2021-01" db="EMBL/GenBank/DDBJ databases">
        <title>Whole genome shotgun sequence of Plantactinospora endophytica NBRC 110450.</title>
        <authorList>
            <person name="Komaki H."/>
            <person name="Tamura T."/>
        </authorList>
    </citation>
    <scope>NUCLEOTIDE SEQUENCE [LARGE SCALE GENOMIC DNA]</scope>
    <source>
        <strain evidence="6 7">NBRC 110450</strain>
    </source>
</reference>
<dbReference type="Proteomes" id="UP000646749">
    <property type="component" value="Unassembled WGS sequence"/>
</dbReference>
<dbReference type="EMBL" id="BONW01000004">
    <property type="protein sequence ID" value="GIG86251.1"/>
    <property type="molecule type" value="Genomic_DNA"/>
</dbReference>
<dbReference type="InterPro" id="IPR016032">
    <property type="entry name" value="Sig_transdc_resp-reg_C-effctor"/>
</dbReference>
<dbReference type="SUPFAM" id="SSF46894">
    <property type="entry name" value="C-terminal effector domain of the bipartite response regulators"/>
    <property type="match status" value="1"/>
</dbReference>
<evidence type="ECO:0000259" key="5">
    <source>
        <dbReference type="PROSITE" id="PS50110"/>
    </source>
</evidence>
<evidence type="ECO:0000259" key="4">
    <source>
        <dbReference type="PROSITE" id="PS50043"/>
    </source>
</evidence>
<evidence type="ECO:0000313" key="7">
    <source>
        <dbReference type="Proteomes" id="UP000646749"/>
    </source>
</evidence>
<keyword evidence="2" id="KW-0597">Phosphoprotein</keyword>
<dbReference type="PROSITE" id="PS50043">
    <property type="entry name" value="HTH_LUXR_2"/>
    <property type="match status" value="1"/>
</dbReference>
<dbReference type="SMART" id="SM00421">
    <property type="entry name" value="HTH_LUXR"/>
    <property type="match status" value="1"/>
</dbReference>